<keyword evidence="2" id="KW-1185">Reference proteome</keyword>
<dbReference type="STRING" id="579105.SAMN04488096_10730"/>
<gene>
    <name evidence="1" type="ORF">SAMN04488096_10730</name>
</gene>
<dbReference type="EMBL" id="FQYY01000007">
    <property type="protein sequence ID" value="SHJ02878.1"/>
    <property type="molecule type" value="Genomic_DNA"/>
</dbReference>
<dbReference type="RefSeq" id="WP_143159186.1">
    <property type="nucleotide sequence ID" value="NZ_FQYY01000007.1"/>
</dbReference>
<evidence type="ECO:0000313" key="2">
    <source>
        <dbReference type="Proteomes" id="UP000184225"/>
    </source>
</evidence>
<proteinExistence type="predicted"/>
<protein>
    <submittedName>
        <fullName evidence="1">Uncharacterized protein</fullName>
    </submittedName>
</protein>
<dbReference type="Proteomes" id="UP000184225">
    <property type="component" value="Unassembled WGS sequence"/>
</dbReference>
<accession>A0A1M6FYP3</accession>
<name>A0A1M6FYP3_9FLAO</name>
<organism evidence="1 2">
    <name type="scientific">Mesonia phycicola</name>
    <dbReference type="NCBI Taxonomy" id="579105"/>
    <lineage>
        <taxon>Bacteria</taxon>
        <taxon>Pseudomonadati</taxon>
        <taxon>Bacteroidota</taxon>
        <taxon>Flavobacteriia</taxon>
        <taxon>Flavobacteriales</taxon>
        <taxon>Flavobacteriaceae</taxon>
        <taxon>Mesonia</taxon>
    </lineage>
</organism>
<reference evidence="1 2" key="1">
    <citation type="submission" date="2016-11" db="EMBL/GenBank/DDBJ databases">
        <authorList>
            <person name="Jaros S."/>
            <person name="Januszkiewicz K."/>
            <person name="Wedrychowicz H."/>
        </authorList>
    </citation>
    <scope>NUCLEOTIDE SEQUENCE [LARGE SCALE GENOMIC DNA]</scope>
    <source>
        <strain evidence="1 2">DSM 21425</strain>
    </source>
</reference>
<sequence>MEWLEKIRSPLIFRSLYYGFCKLAIKTNNSTPRLTASLSMAFTHLIQVLFLIDILRALKVINVFEATWAKTDTTNLTLWYTKKGKEWLTIDYYKWNKELEF</sequence>
<evidence type="ECO:0000313" key="1">
    <source>
        <dbReference type="EMBL" id="SHJ02878.1"/>
    </source>
</evidence>
<dbReference type="OrthoDB" id="1163604at2"/>
<dbReference type="AlphaFoldDB" id="A0A1M6FYP3"/>